<keyword evidence="2" id="KW-1185">Reference proteome</keyword>
<organism evidence="1 2">
    <name type="scientific">Metabacillus hrfriensis</name>
    <dbReference type="NCBI Taxonomy" id="3048891"/>
    <lineage>
        <taxon>Bacteria</taxon>
        <taxon>Bacillati</taxon>
        <taxon>Bacillota</taxon>
        <taxon>Bacilli</taxon>
        <taxon>Bacillales</taxon>
        <taxon>Bacillaceae</taxon>
        <taxon>Metabacillus</taxon>
    </lineage>
</organism>
<gene>
    <name evidence="1" type="ORF">QLQ22_15165</name>
</gene>
<protein>
    <submittedName>
        <fullName evidence="1">Sip1-related alpha-galactosidase</fullName>
    </submittedName>
</protein>
<sequence length="707" mass="80902">MQIANYKQSIDLKMLQETIFEDINVSVKLTNKEIENLPLKHSVINDGNEELFSEYYFADEKDEVLLSLSFKMEDEILLATVKAEVKNGRIQNRHHYFAPEDCITIKIGNLPGMEGLLGHYQHKDWWTRPCFNTDFKQLPARTQSLLWKTEKSFYYLLPVVDKDYRTELSGNGSALAITLSSYKGGFDQCETLSFVLGASKDPFSLAKQTVQKGIECLGYPTLRREYKRYPKVLDFLGWCSWDAFYQNVNETGLNEKMGELHEKKLPVKWIMIDDGWLTIEENRLTSFEADLEKFPETLRNTTEMLKGKYNVNWVGVWHTIAGYWGGVHPDSQLAKEMEQYLYRTSSGKLVPYPVTEKGFGFWNAWHARLKQQGIDFVKVDSQSAVNNFLMYQESIGESARAAHMALEASAGIHFDQCVINCMGMSAENIWNRPISSVSRNSDDFVPGEEISFKEHALQNAYNSYYHSQFYWGDWDMFWTEHDEGVQNSVLRAVSGGPIYFSDRVGETDAEKLWPLIFKDGKILRGDQPGLPTADCLFNDPNKETVPLKIWNKAGNAGIIATFNVHLEGKEVKGFISPSNVVGLMGETFLIYDYFNQKTIIMKQNDSLEFNLEKEAVSLFIVVPIKGNVTPLGLINKYLVPKTISEQYFFDKKTVISLREGGEFAFFTKDSVQVFINGKETIAKELDENLFILDCTPMDEILIEIIES</sequence>
<dbReference type="EMBL" id="CP126116">
    <property type="protein sequence ID" value="WHZ56047.1"/>
    <property type="molecule type" value="Genomic_DNA"/>
</dbReference>
<evidence type="ECO:0000313" key="1">
    <source>
        <dbReference type="EMBL" id="WHZ56047.1"/>
    </source>
</evidence>
<accession>A0ACD4R6F0</accession>
<proteinExistence type="predicted"/>
<evidence type="ECO:0000313" key="2">
    <source>
        <dbReference type="Proteomes" id="UP001226091"/>
    </source>
</evidence>
<reference evidence="2" key="1">
    <citation type="journal article" date="2025" name="Aquaculture">
        <title>Assessment of the bioflocculant production and safety properties of Metabacillus hrfriensis sp. nov. based on phenotypic and whole-genome sequencing analysis.</title>
        <authorList>
            <person name="Zhang R."/>
            <person name="Zhao Z."/>
            <person name="Luo L."/>
            <person name="Wang S."/>
            <person name="Guo K."/>
            <person name="Xu W."/>
        </authorList>
    </citation>
    <scope>NUCLEOTIDE SEQUENCE [LARGE SCALE GENOMIC DNA]</scope>
    <source>
        <strain evidence="2">CT-WN-B3</strain>
    </source>
</reference>
<dbReference type="Proteomes" id="UP001226091">
    <property type="component" value="Chromosome"/>
</dbReference>
<name>A0ACD4R6F0_9BACI</name>